<evidence type="ECO:0000313" key="3">
    <source>
        <dbReference type="Proteomes" id="UP001054945"/>
    </source>
</evidence>
<proteinExistence type="predicted"/>
<dbReference type="AlphaFoldDB" id="A0AAV4PRB3"/>
<evidence type="ECO:0000313" key="2">
    <source>
        <dbReference type="EMBL" id="GIX99553.1"/>
    </source>
</evidence>
<keyword evidence="3" id="KW-1185">Reference proteome</keyword>
<gene>
    <name evidence="2" type="ORF">CEXT_676071</name>
</gene>
<feature type="signal peptide" evidence="1">
    <location>
        <begin position="1"/>
        <end position="29"/>
    </location>
</feature>
<protein>
    <recommendedName>
        <fullName evidence="4">Secreted protein</fullName>
    </recommendedName>
</protein>
<feature type="chain" id="PRO_5043730402" description="Secreted protein" evidence="1">
    <location>
        <begin position="30"/>
        <end position="109"/>
    </location>
</feature>
<dbReference type="Proteomes" id="UP001054945">
    <property type="component" value="Unassembled WGS sequence"/>
</dbReference>
<dbReference type="EMBL" id="BPLR01005063">
    <property type="protein sequence ID" value="GIX99553.1"/>
    <property type="molecule type" value="Genomic_DNA"/>
</dbReference>
<comment type="caution">
    <text evidence="2">The sequence shown here is derived from an EMBL/GenBank/DDBJ whole genome shotgun (WGS) entry which is preliminary data.</text>
</comment>
<reference evidence="2 3" key="1">
    <citation type="submission" date="2021-06" db="EMBL/GenBank/DDBJ databases">
        <title>Caerostris extrusa draft genome.</title>
        <authorList>
            <person name="Kono N."/>
            <person name="Arakawa K."/>
        </authorList>
    </citation>
    <scope>NUCLEOTIDE SEQUENCE [LARGE SCALE GENOMIC DNA]</scope>
</reference>
<evidence type="ECO:0008006" key="4">
    <source>
        <dbReference type="Google" id="ProtNLM"/>
    </source>
</evidence>
<name>A0AAV4PRB3_CAEEX</name>
<sequence>MKPPFRFCPFQRSNLWWLLMCFMYPASIKRTISLQDGGESSFAKLPREVAPIDSEDNLGFIPIPPFLCLLSLGKKKKRGKDRDILPNKTANSFMGSKNARNLCPRVFLT</sequence>
<organism evidence="2 3">
    <name type="scientific">Caerostris extrusa</name>
    <name type="common">Bark spider</name>
    <name type="synonym">Caerostris bankana</name>
    <dbReference type="NCBI Taxonomy" id="172846"/>
    <lineage>
        <taxon>Eukaryota</taxon>
        <taxon>Metazoa</taxon>
        <taxon>Ecdysozoa</taxon>
        <taxon>Arthropoda</taxon>
        <taxon>Chelicerata</taxon>
        <taxon>Arachnida</taxon>
        <taxon>Araneae</taxon>
        <taxon>Araneomorphae</taxon>
        <taxon>Entelegynae</taxon>
        <taxon>Araneoidea</taxon>
        <taxon>Araneidae</taxon>
        <taxon>Caerostris</taxon>
    </lineage>
</organism>
<accession>A0AAV4PRB3</accession>
<evidence type="ECO:0000256" key="1">
    <source>
        <dbReference type="SAM" id="SignalP"/>
    </source>
</evidence>
<keyword evidence="1" id="KW-0732">Signal</keyword>